<reference evidence="2 3" key="1">
    <citation type="journal article" date="2016" name="Nat. Commun.">
        <title>Thousands of microbial genomes shed light on interconnected biogeochemical processes in an aquifer system.</title>
        <authorList>
            <person name="Anantharaman K."/>
            <person name="Brown C.T."/>
            <person name="Hug L.A."/>
            <person name="Sharon I."/>
            <person name="Castelle C.J."/>
            <person name="Probst A.J."/>
            <person name="Thomas B.C."/>
            <person name="Singh A."/>
            <person name="Wilkins M.J."/>
            <person name="Karaoz U."/>
            <person name="Brodie E.L."/>
            <person name="Williams K.H."/>
            <person name="Hubbard S.S."/>
            <person name="Banfield J.F."/>
        </authorList>
    </citation>
    <scope>NUCLEOTIDE SEQUENCE [LARGE SCALE GENOMIC DNA]</scope>
</reference>
<evidence type="ECO:0000313" key="3">
    <source>
        <dbReference type="Proteomes" id="UP000178735"/>
    </source>
</evidence>
<proteinExistence type="predicted"/>
<dbReference type="InterPro" id="IPR014729">
    <property type="entry name" value="Rossmann-like_a/b/a_fold"/>
</dbReference>
<gene>
    <name evidence="2" type="ORF">A2008_09790</name>
</gene>
<evidence type="ECO:0000313" key="2">
    <source>
        <dbReference type="EMBL" id="OGM00935.1"/>
    </source>
</evidence>
<name>A0A1F7WFW6_9BACT</name>
<dbReference type="Proteomes" id="UP000178735">
    <property type="component" value="Unassembled WGS sequence"/>
</dbReference>
<evidence type="ECO:0000259" key="1">
    <source>
        <dbReference type="Pfam" id="PF18297"/>
    </source>
</evidence>
<feature type="domain" description="NFACT protein RNA binding" evidence="1">
    <location>
        <begin position="246"/>
        <end position="346"/>
    </location>
</feature>
<dbReference type="EMBL" id="MGFH01000246">
    <property type="protein sequence ID" value="OGM00935.1"/>
    <property type="molecule type" value="Genomic_DNA"/>
</dbReference>
<dbReference type="Gene3D" id="3.40.50.620">
    <property type="entry name" value="HUPs"/>
    <property type="match status" value="1"/>
</dbReference>
<dbReference type="Pfam" id="PF03054">
    <property type="entry name" value="tRNA_Me_trans"/>
    <property type="match status" value="1"/>
</dbReference>
<accession>A0A1F7WFW6</accession>
<sequence length="352" mass="39273">MEKIKAVALMSGGLDSMLAAKVMEKIGIEVMGINFYTGFCITEQRRRVDGSKSAASKKKLENAALKSAAEIEIPVEIVDISKQYLEMVTKPKHGYGSNVNPCIDCRIHMLREAHKYMQKIGAKFIVTGEVVGQRPMSQHKNTMRMIEKEAGVAGLVLRPLSAKLLEPTLPETSGWVNRDELYDIGGRGRNPQMRLARELGIEVFPNPGGGCCFLTDQTYAERFFDLMRHRVEKTLTMEDVVRLRLGRHFRIKESHKIIIGRNEAENDLIEKYSDEKMAIVKATVEKGPVSLIEGEFGEDDIRLAASLTAGYGKAKALAEVEFDVTSGGKTRSISVKPVDPQAYSEYLIQHRP</sequence>
<dbReference type="AlphaFoldDB" id="A0A1F7WFW6"/>
<dbReference type="Pfam" id="PF18297">
    <property type="entry name" value="NFACT-R_2"/>
    <property type="match status" value="1"/>
</dbReference>
<comment type="caution">
    <text evidence="2">The sequence shown here is derived from an EMBL/GenBank/DDBJ whole genome shotgun (WGS) entry which is preliminary data.</text>
</comment>
<dbReference type="STRING" id="1817813.A2008_09790"/>
<protein>
    <recommendedName>
        <fullName evidence="1">NFACT protein RNA binding domain-containing protein</fullName>
    </recommendedName>
</protein>
<dbReference type="PANTHER" id="PTHR11933:SF6">
    <property type="entry name" value="THIL AANH DOMAIN-CONTAINING PROTEIN"/>
    <property type="match status" value="1"/>
</dbReference>
<dbReference type="PANTHER" id="PTHR11933">
    <property type="entry name" value="TRNA 5-METHYLAMINOMETHYL-2-THIOURIDYLATE -METHYLTRANSFERASE"/>
    <property type="match status" value="1"/>
</dbReference>
<dbReference type="InterPro" id="IPR059101">
    <property type="entry name" value="NFACT-R_2"/>
</dbReference>
<dbReference type="SUPFAM" id="SSF52402">
    <property type="entry name" value="Adenine nucleotide alpha hydrolases-like"/>
    <property type="match status" value="1"/>
</dbReference>
<organism evidence="2 3">
    <name type="scientific">Candidatus Wallbacteria bacterium GWC2_49_35</name>
    <dbReference type="NCBI Taxonomy" id="1817813"/>
    <lineage>
        <taxon>Bacteria</taxon>
        <taxon>Candidatus Walliibacteriota</taxon>
    </lineage>
</organism>